<dbReference type="AlphaFoldDB" id="A0A1T5I9G0"/>
<dbReference type="Gene3D" id="3.40.630.10">
    <property type="entry name" value="Zn peptidases"/>
    <property type="match status" value="1"/>
</dbReference>
<dbReference type="OrthoDB" id="9815360at2"/>
<dbReference type="EMBL" id="FUZT01000001">
    <property type="protein sequence ID" value="SKC35673.1"/>
    <property type="molecule type" value="Genomic_DNA"/>
</dbReference>
<organism evidence="1 2">
    <name type="scientific">Maledivibacter halophilus</name>
    <dbReference type="NCBI Taxonomy" id="36842"/>
    <lineage>
        <taxon>Bacteria</taxon>
        <taxon>Bacillati</taxon>
        <taxon>Bacillota</taxon>
        <taxon>Clostridia</taxon>
        <taxon>Peptostreptococcales</taxon>
        <taxon>Caminicellaceae</taxon>
        <taxon>Maledivibacter</taxon>
    </lineage>
</organism>
<dbReference type="InterPro" id="IPR050072">
    <property type="entry name" value="Peptidase_M20A"/>
</dbReference>
<protein>
    <submittedName>
        <fullName evidence="1">Arginine utilization protein RocB</fullName>
    </submittedName>
</protein>
<accession>A0A1T5I9G0</accession>
<dbReference type="InterPro" id="IPR012166">
    <property type="entry name" value="Uncharacterised_RocB"/>
</dbReference>
<sequence>MDKKFSLGISSKIETLFNQLVSIKSDTGTILEVDIENYIWQWIGKIDYFKKNPSMYGKYLLKGDPLERFVVWALLKGKGKKTTILLHHHDVVDSLDYGILREYAYNPDLLQKKLQKFNLSEDVKYDLKSGKWIFGRGTADMKAGAAIQLVLLEEYSKLKEFDGNLVLLSVPDEESLSFGMREGINLLMKLKNEFELDYKIIINSEPHEREEDSTGSLYVGSVGKIMPTIYVRGRKAHIKDAFSGFNPIILLSKIVEKTDLNPYFSDVVGDEISPPPSWIYARDRKKYYDVSIPEAAGGYFNILTLKRTPKKILNELKEICEEASKDIMDYIDNNYKDFKSRTNIEDNELGLDVKVKIFSELYDQAIKDSGNKFLEEYNSLMEKIKKDIEYNRASVPESTFVIIEKTLEYIKDLSPMVIISFSPPYYPHISNIDFKELPMSVLTLADKINDFSKDSWNEEYKKYNYFMGISDMSYGALNASEEIAPYIGPNMPLWGNIYKIPLENMENLSIPSINIGPWGKDLHKLSERVLKRDLLERTSKLIQFAIDHVLRCNKQY</sequence>
<reference evidence="1 2" key="1">
    <citation type="submission" date="2017-02" db="EMBL/GenBank/DDBJ databases">
        <authorList>
            <person name="Peterson S.W."/>
        </authorList>
    </citation>
    <scope>NUCLEOTIDE SEQUENCE [LARGE SCALE GENOMIC DNA]</scope>
    <source>
        <strain evidence="1 2">M1</strain>
    </source>
</reference>
<name>A0A1T5I9G0_9FIRM</name>
<dbReference type="RefSeq" id="WP_079488488.1">
    <property type="nucleotide sequence ID" value="NZ_FUZT01000001.1"/>
</dbReference>
<dbReference type="PANTHER" id="PTHR43808:SF27">
    <property type="entry name" value="PROTEIN ROCB"/>
    <property type="match status" value="1"/>
</dbReference>
<dbReference type="InterPro" id="IPR002933">
    <property type="entry name" value="Peptidase_M20"/>
</dbReference>
<keyword evidence="2" id="KW-1185">Reference proteome</keyword>
<dbReference type="SUPFAM" id="SSF53187">
    <property type="entry name" value="Zn-dependent exopeptidases"/>
    <property type="match status" value="1"/>
</dbReference>
<proteinExistence type="predicted"/>
<dbReference type="Proteomes" id="UP000190285">
    <property type="component" value="Unassembled WGS sequence"/>
</dbReference>
<dbReference type="Pfam" id="PF01546">
    <property type="entry name" value="Peptidase_M20"/>
    <property type="match status" value="1"/>
</dbReference>
<dbReference type="GO" id="GO:0016787">
    <property type="term" value="F:hydrolase activity"/>
    <property type="evidence" value="ECO:0007669"/>
    <property type="project" value="InterPro"/>
</dbReference>
<evidence type="ECO:0000313" key="2">
    <source>
        <dbReference type="Proteomes" id="UP000190285"/>
    </source>
</evidence>
<dbReference type="STRING" id="36842.SAMN02194393_00066"/>
<dbReference type="PIRSF" id="PIRSF010386">
    <property type="entry name" value="RocB"/>
    <property type="match status" value="1"/>
</dbReference>
<gene>
    <name evidence="1" type="ORF">SAMN02194393_00066</name>
</gene>
<dbReference type="PANTHER" id="PTHR43808">
    <property type="entry name" value="ACETYLORNITHINE DEACETYLASE"/>
    <property type="match status" value="1"/>
</dbReference>
<evidence type="ECO:0000313" key="1">
    <source>
        <dbReference type="EMBL" id="SKC35673.1"/>
    </source>
</evidence>